<dbReference type="GO" id="GO:0006508">
    <property type="term" value="P:proteolysis"/>
    <property type="evidence" value="ECO:0007669"/>
    <property type="project" value="UniProtKB-KW"/>
</dbReference>
<dbReference type="SMART" id="SM00114">
    <property type="entry name" value="CARD"/>
    <property type="match status" value="1"/>
</dbReference>
<keyword evidence="2" id="KW-0645">Protease</keyword>
<organism evidence="10">
    <name type="scientific">Pectinophora gossypiella</name>
    <name type="common">Cotton pink bollworm</name>
    <name type="synonym">Depressaria gossypiella</name>
    <dbReference type="NCBI Taxonomy" id="13191"/>
    <lineage>
        <taxon>Eukaryota</taxon>
        <taxon>Metazoa</taxon>
        <taxon>Ecdysozoa</taxon>
        <taxon>Arthropoda</taxon>
        <taxon>Hexapoda</taxon>
        <taxon>Insecta</taxon>
        <taxon>Pterygota</taxon>
        <taxon>Neoptera</taxon>
        <taxon>Endopterygota</taxon>
        <taxon>Lepidoptera</taxon>
        <taxon>Glossata</taxon>
        <taxon>Ditrysia</taxon>
        <taxon>Gelechioidea</taxon>
        <taxon>Gelechiidae</taxon>
        <taxon>Apatetrinae</taxon>
        <taxon>Pectinophora</taxon>
    </lineage>
</organism>
<dbReference type="Pfam" id="PF00656">
    <property type="entry name" value="Peptidase_C14"/>
    <property type="match status" value="1"/>
</dbReference>
<dbReference type="InterPro" id="IPR011029">
    <property type="entry name" value="DEATH-like_dom_sf"/>
</dbReference>
<dbReference type="SUPFAM" id="SSF52129">
    <property type="entry name" value="Caspase-like"/>
    <property type="match status" value="1"/>
</dbReference>
<protein>
    <recommendedName>
        <fullName evidence="11">Caspase family p20 domain-containing protein</fullName>
    </recommendedName>
</protein>
<dbReference type="PROSITE" id="PS50208">
    <property type="entry name" value="CASPASE_P20"/>
    <property type="match status" value="1"/>
</dbReference>
<dbReference type="Gene3D" id="3.40.50.1460">
    <property type="match status" value="1"/>
</dbReference>
<dbReference type="InterPro" id="IPR001309">
    <property type="entry name" value="Pept_C14_p20"/>
</dbReference>
<evidence type="ECO:0000313" key="10">
    <source>
        <dbReference type="EMBL" id="JAT85867.1"/>
    </source>
</evidence>
<dbReference type="PROSITE" id="PS50209">
    <property type="entry name" value="CARD"/>
    <property type="match status" value="1"/>
</dbReference>
<comment type="similarity">
    <text evidence="1">Belongs to the peptidase C14A family.</text>
</comment>
<keyword evidence="4" id="KW-0378">Hydrolase</keyword>
<evidence type="ECO:0000256" key="2">
    <source>
        <dbReference type="ARBA" id="ARBA00022670"/>
    </source>
</evidence>
<dbReference type="Gene3D" id="1.10.533.10">
    <property type="entry name" value="Death Domain, Fas"/>
    <property type="match status" value="1"/>
</dbReference>
<dbReference type="GO" id="GO:0004197">
    <property type="term" value="F:cysteine-type endopeptidase activity"/>
    <property type="evidence" value="ECO:0007669"/>
    <property type="project" value="InterPro"/>
</dbReference>
<dbReference type="InterPro" id="IPR002398">
    <property type="entry name" value="Pept_C14"/>
</dbReference>
<proteinExistence type="inferred from homology"/>
<feature type="compositionally biased region" description="Pro residues" evidence="7">
    <location>
        <begin position="93"/>
        <end position="104"/>
    </location>
</feature>
<reference evidence="10" key="1">
    <citation type="submission" date="2015-09" db="EMBL/GenBank/DDBJ databases">
        <title>De novo assembly of Pectinophora gossypiella (Pink Bollworm) gut transcriptome.</title>
        <authorList>
            <person name="Tassone E.E."/>
        </authorList>
    </citation>
    <scope>NUCLEOTIDE SEQUENCE</scope>
</reference>
<sequence length="333" mass="38075">MQAQHKDAIQKNFTSLVEQTDLDLMVTVLYEKGVFSEAMIEPYKDVNKDMRSRKRYLYREITRRGPDAFRHLVDALSENGYWNLVRDLDPENPYVPPCPRPRPAPSHSGEGETKFLSLFDQRRTTGKEQNDPNRNPEAPSSTSKDPHPEYNSPENGNPEPPAQGPSGDSLCQIGIPHFNVIKSTKFFEDNGNDIKLYRTRGRLRGVLLLFSYISFKYDIEEQRKGARVDIDCMRYLFVELGFKVLSYVNLSLKETKETLQKLKDAMGMSGEGPETVFVLFSSHGYARTGTGDTDIRCSDGQLISYYEIIKYFNNENIPALIGIPKVFIFQTCR</sequence>
<evidence type="ECO:0000256" key="4">
    <source>
        <dbReference type="ARBA" id="ARBA00022801"/>
    </source>
</evidence>
<dbReference type="InterPro" id="IPR001315">
    <property type="entry name" value="CARD"/>
</dbReference>
<evidence type="ECO:0000256" key="5">
    <source>
        <dbReference type="ARBA" id="ARBA00022807"/>
    </source>
</evidence>
<dbReference type="EMBL" id="GDQN01005187">
    <property type="protein sequence ID" value="JAT85867.1"/>
    <property type="molecule type" value="Transcribed_RNA"/>
</dbReference>
<feature type="domain" description="Caspase family p20" evidence="8">
    <location>
        <begin position="203"/>
        <end position="333"/>
    </location>
</feature>
<dbReference type="Pfam" id="PF00619">
    <property type="entry name" value="CARD"/>
    <property type="match status" value="1"/>
</dbReference>
<evidence type="ECO:0000256" key="3">
    <source>
        <dbReference type="ARBA" id="ARBA00022703"/>
    </source>
</evidence>
<dbReference type="PANTHER" id="PTHR47901">
    <property type="entry name" value="CASPASE RECRUITMENT DOMAIN-CONTAINING PROTEIN 18"/>
    <property type="match status" value="1"/>
</dbReference>
<evidence type="ECO:0008006" key="11">
    <source>
        <dbReference type="Google" id="ProtNLM"/>
    </source>
</evidence>
<evidence type="ECO:0000256" key="7">
    <source>
        <dbReference type="SAM" id="MobiDB-lite"/>
    </source>
</evidence>
<feature type="domain" description="CARD" evidence="9">
    <location>
        <begin position="1"/>
        <end position="78"/>
    </location>
</feature>
<dbReference type="PANTHER" id="PTHR47901:SF8">
    <property type="entry name" value="CASPASE-3"/>
    <property type="match status" value="1"/>
</dbReference>
<dbReference type="CDD" id="cd01671">
    <property type="entry name" value="CARD"/>
    <property type="match status" value="1"/>
</dbReference>
<dbReference type="GO" id="GO:0006915">
    <property type="term" value="P:apoptotic process"/>
    <property type="evidence" value="ECO:0007669"/>
    <property type="project" value="UniProtKB-KW"/>
</dbReference>
<accession>A0A1E1WG14</accession>
<dbReference type="InterPro" id="IPR029030">
    <property type="entry name" value="Caspase-like_dom_sf"/>
</dbReference>
<evidence type="ECO:0000259" key="8">
    <source>
        <dbReference type="PROSITE" id="PS50208"/>
    </source>
</evidence>
<feature type="region of interest" description="Disordered" evidence="7">
    <location>
        <begin position="93"/>
        <end position="112"/>
    </location>
</feature>
<keyword evidence="3" id="KW-0053">Apoptosis</keyword>
<keyword evidence="5" id="KW-0788">Thiol protease</keyword>
<dbReference type="SUPFAM" id="SSF47986">
    <property type="entry name" value="DEATH domain"/>
    <property type="match status" value="1"/>
</dbReference>
<dbReference type="InterPro" id="IPR011600">
    <property type="entry name" value="Pept_C14_caspase"/>
</dbReference>
<dbReference type="InterPro" id="IPR015917">
    <property type="entry name" value="Pept_C14A"/>
</dbReference>
<dbReference type="OrthoDB" id="6097640at2759"/>
<evidence type="ECO:0000256" key="1">
    <source>
        <dbReference type="ARBA" id="ARBA00010134"/>
    </source>
</evidence>
<name>A0A1E1WG14_PECGO</name>
<dbReference type="AlphaFoldDB" id="A0A1E1WG14"/>
<evidence type="ECO:0000256" key="6">
    <source>
        <dbReference type="ARBA" id="ARBA00023145"/>
    </source>
</evidence>
<gene>
    <name evidence="10" type="ORF">g.7043</name>
</gene>
<evidence type="ECO:0000259" key="9">
    <source>
        <dbReference type="PROSITE" id="PS50209"/>
    </source>
</evidence>
<keyword evidence="6" id="KW-0865">Zymogen</keyword>
<feature type="region of interest" description="Disordered" evidence="7">
    <location>
        <begin position="124"/>
        <end position="169"/>
    </location>
</feature>
<dbReference type="PRINTS" id="PR00376">
    <property type="entry name" value="IL1BCENZYME"/>
</dbReference>
<dbReference type="GO" id="GO:0042981">
    <property type="term" value="P:regulation of apoptotic process"/>
    <property type="evidence" value="ECO:0007669"/>
    <property type="project" value="InterPro"/>
</dbReference>